<sequence length="204" mass="21869">MLVIVAKLQAPFTSAHIITTSSWRLRRSRGIAGRHRARNLSSEQESGDHVRVEGSYRWRHSKGWRTEEPGDVLILSAPCIVKPPPSPGAKFSQGRSGSPAIGTPSICSSSTAQPLTSTSARIDLLTVDGSAARVYLGPALVESLSNPHRHGAVQEHARRSRSRAGNEDRWPVAGSEIHAACRGPAAQPATTALPRSHRGTARRG</sequence>
<dbReference type="Proteomes" id="UP000823388">
    <property type="component" value="Chromosome 3K"/>
</dbReference>
<feature type="compositionally biased region" description="Basic residues" evidence="1">
    <location>
        <begin position="195"/>
        <end position="204"/>
    </location>
</feature>
<dbReference type="AlphaFoldDB" id="A0A8T0V048"/>
<feature type="region of interest" description="Disordered" evidence="1">
    <location>
        <begin position="86"/>
        <end position="113"/>
    </location>
</feature>
<accession>A0A8T0V048</accession>
<evidence type="ECO:0000256" key="1">
    <source>
        <dbReference type="SAM" id="MobiDB-lite"/>
    </source>
</evidence>
<organism evidence="2 3">
    <name type="scientific">Panicum virgatum</name>
    <name type="common">Blackwell switchgrass</name>
    <dbReference type="NCBI Taxonomy" id="38727"/>
    <lineage>
        <taxon>Eukaryota</taxon>
        <taxon>Viridiplantae</taxon>
        <taxon>Streptophyta</taxon>
        <taxon>Embryophyta</taxon>
        <taxon>Tracheophyta</taxon>
        <taxon>Spermatophyta</taxon>
        <taxon>Magnoliopsida</taxon>
        <taxon>Liliopsida</taxon>
        <taxon>Poales</taxon>
        <taxon>Poaceae</taxon>
        <taxon>PACMAD clade</taxon>
        <taxon>Panicoideae</taxon>
        <taxon>Panicodae</taxon>
        <taxon>Paniceae</taxon>
        <taxon>Panicinae</taxon>
        <taxon>Panicum</taxon>
        <taxon>Panicum sect. Hiantes</taxon>
    </lineage>
</organism>
<comment type="caution">
    <text evidence="2">The sequence shown here is derived from an EMBL/GenBank/DDBJ whole genome shotgun (WGS) entry which is preliminary data.</text>
</comment>
<protein>
    <submittedName>
        <fullName evidence="2">Uncharacterized protein</fullName>
    </submittedName>
</protein>
<proteinExistence type="predicted"/>
<feature type="region of interest" description="Disordered" evidence="1">
    <location>
        <begin position="147"/>
        <end position="204"/>
    </location>
</feature>
<name>A0A8T0V048_PANVG</name>
<keyword evidence="3" id="KW-1185">Reference proteome</keyword>
<dbReference type="EMBL" id="CM029041">
    <property type="protein sequence ID" value="KAG2630011.1"/>
    <property type="molecule type" value="Genomic_DNA"/>
</dbReference>
<evidence type="ECO:0000313" key="3">
    <source>
        <dbReference type="Proteomes" id="UP000823388"/>
    </source>
</evidence>
<reference evidence="2" key="1">
    <citation type="submission" date="2020-05" db="EMBL/GenBank/DDBJ databases">
        <title>WGS assembly of Panicum virgatum.</title>
        <authorList>
            <person name="Lovell J.T."/>
            <person name="Jenkins J."/>
            <person name="Shu S."/>
            <person name="Juenger T.E."/>
            <person name="Schmutz J."/>
        </authorList>
    </citation>
    <scope>NUCLEOTIDE SEQUENCE</scope>
    <source>
        <strain evidence="2">AP13</strain>
    </source>
</reference>
<gene>
    <name evidence="2" type="ORF">PVAP13_3KG515202</name>
</gene>
<evidence type="ECO:0000313" key="2">
    <source>
        <dbReference type="EMBL" id="KAG2630011.1"/>
    </source>
</evidence>